<dbReference type="Pfam" id="PF13873">
    <property type="entry name" value="Myb_DNA-bind_5"/>
    <property type="match status" value="1"/>
</dbReference>
<feature type="domain" description="Myb/SANT-like DNA-binding" evidence="2">
    <location>
        <begin position="56"/>
        <end position="125"/>
    </location>
</feature>
<evidence type="ECO:0000313" key="4">
    <source>
        <dbReference type="Proteomes" id="UP001066276"/>
    </source>
</evidence>
<dbReference type="Proteomes" id="UP001066276">
    <property type="component" value="Chromosome 1_1"/>
</dbReference>
<feature type="compositionally biased region" description="Polar residues" evidence="1">
    <location>
        <begin position="242"/>
        <end position="253"/>
    </location>
</feature>
<protein>
    <recommendedName>
        <fullName evidence="2">Myb/SANT-like DNA-binding domain-containing protein</fullName>
    </recommendedName>
</protein>
<proteinExistence type="predicted"/>
<dbReference type="PANTHER" id="PTHR23098:SF23">
    <property type="entry name" value="MYB-RELATED TRANSCRIPTION FACTOR, PARTNER OF PROFILIN-LIKE ISOFORM X2-RELATED"/>
    <property type="match status" value="1"/>
</dbReference>
<evidence type="ECO:0000256" key="1">
    <source>
        <dbReference type="SAM" id="MobiDB-lite"/>
    </source>
</evidence>
<keyword evidence="4" id="KW-1185">Reference proteome</keyword>
<gene>
    <name evidence="3" type="ORF">NDU88_003228</name>
</gene>
<evidence type="ECO:0000259" key="2">
    <source>
        <dbReference type="Pfam" id="PF13873"/>
    </source>
</evidence>
<name>A0AAV7WS92_PLEWA</name>
<sequence length="270" mass="28908">MGDPSGVTDSKYQARLQLGTHLRDCGPVQSIGEDLHCMCCCDLCRKLTMTRVTGERAPAFTSEELERLVDGVLPRYGLLYGLPGQLVIAHQKKGIWRAITKDMWTLRVYGRESTHCHKRWEDLRSWAWKTAEAQLRIGSQQGRGARRTLTPLMARILAVAYAELDGRMRASQQPQGASSGGGEGAPATEGAASHMTLESESTDAEGTSGTEGEESTTAETGGDNTDSDTSSDGSSLVVADTSLPTPAAGTSVTMYEHQAPQALPQGALLP</sequence>
<evidence type="ECO:0000313" key="3">
    <source>
        <dbReference type="EMBL" id="KAJ1215620.1"/>
    </source>
</evidence>
<dbReference type="GO" id="GO:0005634">
    <property type="term" value="C:nucleus"/>
    <property type="evidence" value="ECO:0007669"/>
    <property type="project" value="TreeGrafter"/>
</dbReference>
<feature type="region of interest" description="Disordered" evidence="1">
    <location>
        <begin position="169"/>
        <end position="270"/>
    </location>
</feature>
<dbReference type="EMBL" id="JANPWB010000001">
    <property type="protein sequence ID" value="KAJ1215620.1"/>
    <property type="molecule type" value="Genomic_DNA"/>
</dbReference>
<dbReference type="InterPro" id="IPR028002">
    <property type="entry name" value="Myb_DNA-bind_5"/>
</dbReference>
<organism evidence="3 4">
    <name type="scientific">Pleurodeles waltl</name>
    <name type="common">Iberian ribbed newt</name>
    <dbReference type="NCBI Taxonomy" id="8319"/>
    <lineage>
        <taxon>Eukaryota</taxon>
        <taxon>Metazoa</taxon>
        <taxon>Chordata</taxon>
        <taxon>Craniata</taxon>
        <taxon>Vertebrata</taxon>
        <taxon>Euteleostomi</taxon>
        <taxon>Amphibia</taxon>
        <taxon>Batrachia</taxon>
        <taxon>Caudata</taxon>
        <taxon>Salamandroidea</taxon>
        <taxon>Salamandridae</taxon>
        <taxon>Pleurodelinae</taxon>
        <taxon>Pleurodeles</taxon>
    </lineage>
</organism>
<accession>A0AAV7WS92</accession>
<reference evidence="3" key="1">
    <citation type="journal article" date="2022" name="bioRxiv">
        <title>Sequencing and chromosome-scale assembly of the giantPleurodeles waltlgenome.</title>
        <authorList>
            <person name="Brown T."/>
            <person name="Elewa A."/>
            <person name="Iarovenko S."/>
            <person name="Subramanian E."/>
            <person name="Araus A.J."/>
            <person name="Petzold A."/>
            <person name="Susuki M."/>
            <person name="Suzuki K.-i.T."/>
            <person name="Hayashi T."/>
            <person name="Toyoda A."/>
            <person name="Oliveira C."/>
            <person name="Osipova E."/>
            <person name="Leigh N.D."/>
            <person name="Simon A."/>
            <person name="Yun M.H."/>
        </authorList>
    </citation>
    <scope>NUCLEOTIDE SEQUENCE</scope>
    <source>
        <strain evidence="3">20211129_DDA</strain>
        <tissue evidence="3">Liver</tissue>
    </source>
</reference>
<feature type="compositionally biased region" description="Low complexity" evidence="1">
    <location>
        <begin position="217"/>
        <end position="235"/>
    </location>
</feature>
<comment type="caution">
    <text evidence="3">The sequence shown here is derived from an EMBL/GenBank/DDBJ whole genome shotgun (WGS) entry which is preliminary data.</text>
</comment>
<dbReference type="PANTHER" id="PTHR23098">
    <property type="entry name" value="AGAP001331-PA-RELATED"/>
    <property type="match status" value="1"/>
</dbReference>
<dbReference type="AlphaFoldDB" id="A0AAV7WS92"/>